<keyword evidence="3" id="KW-1185">Reference proteome</keyword>
<protein>
    <recommendedName>
        <fullName evidence="1">DUF5655 domain-containing protein</fullName>
    </recommendedName>
</protein>
<comment type="caution">
    <text evidence="2">The sequence shown here is derived from an EMBL/GenBank/DDBJ whole genome shotgun (WGS) entry which is preliminary data.</text>
</comment>
<dbReference type="Proteomes" id="UP000602198">
    <property type="component" value="Unassembled WGS sequence"/>
</dbReference>
<evidence type="ECO:0000313" key="3">
    <source>
        <dbReference type="Proteomes" id="UP000602198"/>
    </source>
</evidence>
<evidence type="ECO:0000259" key="1">
    <source>
        <dbReference type="Pfam" id="PF18899"/>
    </source>
</evidence>
<dbReference type="EMBL" id="JAERRJ010000010">
    <property type="protein sequence ID" value="MBL1077970.1"/>
    <property type="molecule type" value="Genomic_DNA"/>
</dbReference>
<organism evidence="2 3">
    <name type="scientific">Nocardia acididurans</name>
    <dbReference type="NCBI Taxonomy" id="2802282"/>
    <lineage>
        <taxon>Bacteria</taxon>
        <taxon>Bacillati</taxon>
        <taxon>Actinomycetota</taxon>
        <taxon>Actinomycetes</taxon>
        <taxon>Mycobacteriales</taxon>
        <taxon>Nocardiaceae</taxon>
        <taxon>Nocardia</taxon>
    </lineage>
</organism>
<reference evidence="2 3" key="1">
    <citation type="submission" date="2021-01" db="EMBL/GenBank/DDBJ databases">
        <title>WGS of actinomycetes isolated from Thailand.</title>
        <authorList>
            <person name="Thawai C."/>
        </authorList>
    </citation>
    <scope>NUCLEOTIDE SEQUENCE [LARGE SCALE GENOMIC DNA]</scope>
    <source>
        <strain evidence="2 3">LPG 2</strain>
    </source>
</reference>
<feature type="domain" description="DUF5655" evidence="1">
    <location>
        <begin position="8"/>
        <end position="119"/>
    </location>
</feature>
<sequence length="122" mass="13280">MADVAQTVDEFFAGSDAGIAIAEAVRGAIDAIGPADMRITKSQIGFRRKRAFAQLWKPGQYLKSEVPAVLTLELPHELDSRRFKEVTHPAAQHWTHHLELAGAGEVDDEVRGWLAAAYDAAG</sequence>
<gene>
    <name evidence="2" type="ORF">JK358_26555</name>
</gene>
<proteinExistence type="predicted"/>
<accession>A0ABS1MD48</accession>
<dbReference type="Pfam" id="PF18899">
    <property type="entry name" value="DUF5655"/>
    <property type="match status" value="1"/>
</dbReference>
<dbReference type="RefSeq" id="WP_201952217.1">
    <property type="nucleotide sequence ID" value="NZ_JAERRJ010000010.1"/>
</dbReference>
<dbReference type="InterPro" id="IPR043714">
    <property type="entry name" value="DUF5655"/>
</dbReference>
<evidence type="ECO:0000313" key="2">
    <source>
        <dbReference type="EMBL" id="MBL1077970.1"/>
    </source>
</evidence>
<name>A0ABS1MD48_9NOCA</name>